<accession>A0AAW0D0P4</accession>
<proteinExistence type="predicted"/>
<keyword evidence="1" id="KW-0472">Membrane</keyword>
<feature type="transmembrane region" description="Helical" evidence="1">
    <location>
        <begin position="110"/>
        <end position="128"/>
    </location>
</feature>
<evidence type="ECO:0000313" key="3">
    <source>
        <dbReference type="Proteomes" id="UP001383192"/>
    </source>
</evidence>
<feature type="transmembrane region" description="Helical" evidence="1">
    <location>
        <begin position="69"/>
        <end position="89"/>
    </location>
</feature>
<organism evidence="2 3">
    <name type="scientific">Paramarasmius palmivorus</name>
    <dbReference type="NCBI Taxonomy" id="297713"/>
    <lineage>
        <taxon>Eukaryota</taxon>
        <taxon>Fungi</taxon>
        <taxon>Dikarya</taxon>
        <taxon>Basidiomycota</taxon>
        <taxon>Agaricomycotina</taxon>
        <taxon>Agaricomycetes</taxon>
        <taxon>Agaricomycetidae</taxon>
        <taxon>Agaricales</taxon>
        <taxon>Marasmiineae</taxon>
        <taxon>Marasmiaceae</taxon>
        <taxon>Paramarasmius</taxon>
    </lineage>
</organism>
<sequence>MLVLRVWHLFSTNQYVRWCTALAFSVSLGLSLGFTVVANAELEAIDDPMFKAHGGPGCRVSRPPNFWKIYLPSLVLHTLLYILTAIRAMRNRQLLKDATVAKRLIRDGGLFLFVVLVSVGFSAVGSFLTNSPQINVVVFFSNYLLATTSIAVSRVMFSIHSLAAHLGSDTGFLLSNVELSRVGWRKGTTEGEIIVERWIDEESSDHDVERSQSRLQMSRVGVYDNMPWGNKRRYSS</sequence>
<dbReference type="EMBL" id="JAYKXP010000028">
    <property type="protein sequence ID" value="KAK7043710.1"/>
    <property type="molecule type" value="Genomic_DNA"/>
</dbReference>
<feature type="transmembrane region" description="Helical" evidence="1">
    <location>
        <begin position="134"/>
        <end position="152"/>
    </location>
</feature>
<dbReference type="Proteomes" id="UP001383192">
    <property type="component" value="Unassembled WGS sequence"/>
</dbReference>
<keyword evidence="1" id="KW-1133">Transmembrane helix</keyword>
<evidence type="ECO:0000313" key="2">
    <source>
        <dbReference type="EMBL" id="KAK7043710.1"/>
    </source>
</evidence>
<comment type="caution">
    <text evidence="2">The sequence shown here is derived from an EMBL/GenBank/DDBJ whole genome shotgun (WGS) entry which is preliminary data.</text>
</comment>
<evidence type="ECO:0000256" key="1">
    <source>
        <dbReference type="SAM" id="Phobius"/>
    </source>
</evidence>
<keyword evidence="3" id="KW-1185">Reference proteome</keyword>
<feature type="transmembrane region" description="Helical" evidence="1">
    <location>
        <begin position="21"/>
        <end position="40"/>
    </location>
</feature>
<name>A0AAW0D0P4_9AGAR</name>
<reference evidence="2 3" key="1">
    <citation type="submission" date="2024-01" db="EMBL/GenBank/DDBJ databases">
        <title>A draft genome for a cacao thread blight-causing isolate of Paramarasmius palmivorus.</title>
        <authorList>
            <person name="Baruah I.K."/>
            <person name="Bukari Y."/>
            <person name="Amoako-Attah I."/>
            <person name="Meinhardt L.W."/>
            <person name="Bailey B.A."/>
            <person name="Cohen S.P."/>
        </authorList>
    </citation>
    <scope>NUCLEOTIDE SEQUENCE [LARGE SCALE GENOMIC DNA]</scope>
    <source>
        <strain evidence="2 3">GH-12</strain>
    </source>
</reference>
<keyword evidence="1" id="KW-0812">Transmembrane</keyword>
<protein>
    <submittedName>
        <fullName evidence="2">Uncharacterized protein</fullName>
    </submittedName>
</protein>
<dbReference type="AlphaFoldDB" id="A0AAW0D0P4"/>
<gene>
    <name evidence="2" type="ORF">VNI00_008322</name>
</gene>